<dbReference type="WBParaSite" id="MBELARI_LOCUS2399">
    <property type="protein sequence ID" value="MBELARI_LOCUS2399"/>
    <property type="gene ID" value="MBELARI_LOCUS2399"/>
</dbReference>
<keyword evidence="2" id="KW-0732">Signal</keyword>
<accession>A0AAF3F8X4</accession>
<feature type="region of interest" description="Disordered" evidence="1">
    <location>
        <begin position="143"/>
        <end position="171"/>
    </location>
</feature>
<dbReference type="Proteomes" id="UP000887575">
    <property type="component" value="Unassembled WGS sequence"/>
</dbReference>
<organism evidence="3 4">
    <name type="scientific">Mesorhabditis belari</name>
    <dbReference type="NCBI Taxonomy" id="2138241"/>
    <lineage>
        <taxon>Eukaryota</taxon>
        <taxon>Metazoa</taxon>
        <taxon>Ecdysozoa</taxon>
        <taxon>Nematoda</taxon>
        <taxon>Chromadorea</taxon>
        <taxon>Rhabditida</taxon>
        <taxon>Rhabditina</taxon>
        <taxon>Rhabditomorpha</taxon>
        <taxon>Rhabditoidea</taxon>
        <taxon>Rhabditidae</taxon>
        <taxon>Mesorhabditinae</taxon>
        <taxon>Mesorhabditis</taxon>
    </lineage>
</organism>
<feature type="signal peptide" evidence="2">
    <location>
        <begin position="1"/>
        <end position="16"/>
    </location>
</feature>
<protein>
    <submittedName>
        <fullName evidence="4">Uncharacterized protein</fullName>
    </submittedName>
</protein>
<evidence type="ECO:0000313" key="3">
    <source>
        <dbReference type="Proteomes" id="UP000887575"/>
    </source>
</evidence>
<sequence>MLKVFLFLCIVALLESAIFSRKSHKNLPESWMKLLNSKPELKKIYIELSRKFGSREARAFASVIQAPSNPLIPFKVPKNKQNSRLNRQDQSFTQLANPLYRFRIANYYYKRIRDHYDVLFHHLSSPMFGAMPARLNNEIETNEVLDSNDDNSVSFNNDRPQRRSTTNVNSGLNFGTSENRYWYDYGN</sequence>
<keyword evidence="3" id="KW-1185">Reference proteome</keyword>
<reference evidence="4" key="1">
    <citation type="submission" date="2024-02" db="UniProtKB">
        <authorList>
            <consortium name="WormBaseParasite"/>
        </authorList>
    </citation>
    <scope>IDENTIFICATION</scope>
</reference>
<evidence type="ECO:0000256" key="2">
    <source>
        <dbReference type="SAM" id="SignalP"/>
    </source>
</evidence>
<name>A0AAF3F8X4_9BILA</name>
<feature type="chain" id="PRO_5042273106" evidence="2">
    <location>
        <begin position="17"/>
        <end position="187"/>
    </location>
</feature>
<proteinExistence type="predicted"/>
<evidence type="ECO:0000313" key="4">
    <source>
        <dbReference type="WBParaSite" id="MBELARI_LOCUS2399"/>
    </source>
</evidence>
<dbReference type="AlphaFoldDB" id="A0AAF3F8X4"/>
<evidence type="ECO:0000256" key="1">
    <source>
        <dbReference type="SAM" id="MobiDB-lite"/>
    </source>
</evidence>